<keyword evidence="1" id="KW-0732">Signal</keyword>
<dbReference type="CDD" id="cd01299">
    <property type="entry name" value="Met_dep_hydrolase_A"/>
    <property type="match status" value="1"/>
</dbReference>
<dbReference type="SUPFAM" id="SSF51556">
    <property type="entry name" value="Metallo-dependent hydrolases"/>
    <property type="match status" value="1"/>
</dbReference>
<feature type="domain" description="Amidohydrolase-related" evidence="2">
    <location>
        <begin position="81"/>
        <end position="429"/>
    </location>
</feature>
<proteinExistence type="predicted"/>
<evidence type="ECO:0000313" key="3">
    <source>
        <dbReference type="EMBL" id="MEI2455980.1"/>
    </source>
</evidence>
<dbReference type="InterPro" id="IPR006680">
    <property type="entry name" value="Amidohydro-rel"/>
</dbReference>
<accession>A0ABU8D4N5</accession>
<dbReference type="InterPro" id="IPR011059">
    <property type="entry name" value="Metal-dep_hydrolase_composite"/>
</dbReference>
<evidence type="ECO:0000313" key="4">
    <source>
        <dbReference type="Proteomes" id="UP001387215"/>
    </source>
</evidence>
<dbReference type="PANTHER" id="PTHR43135">
    <property type="entry name" value="ALPHA-D-RIBOSE 1-METHYLPHOSPHONATE 5-TRIPHOSPHATE DIPHOSPHATASE"/>
    <property type="match status" value="1"/>
</dbReference>
<protein>
    <submittedName>
        <fullName evidence="3">Amidohydrolase family protein</fullName>
    </submittedName>
</protein>
<dbReference type="InterPro" id="IPR057744">
    <property type="entry name" value="OTAase-like"/>
</dbReference>
<evidence type="ECO:0000259" key="2">
    <source>
        <dbReference type="Pfam" id="PF01979"/>
    </source>
</evidence>
<feature type="chain" id="PRO_5047299538" evidence="1">
    <location>
        <begin position="21"/>
        <end position="434"/>
    </location>
</feature>
<gene>
    <name evidence="3" type="ORF">V2J18_15035</name>
</gene>
<dbReference type="InterPro" id="IPR032466">
    <property type="entry name" value="Metal_Hydrolase"/>
</dbReference>
<organism evidence="3 4">
    <name type="scientific">Lysobacter firmicutimachus</name>
    <dbReference type="NCBI Taxonomy" id="1792846"/>
    <lineage>
        <taxon>Bacteria</taxon>
        <taxon>Pseudomonadati</taxon>
        <taxon>Pseudomonadota</taxon>
        <taxon>Gammaproteobacteria</taxon>
        <taxon>Lysobacterales</taxon>
        <taxon>Lysobacteraceae</taxon>
        <taxon>Lysobacter</taxon>
    </lineage>
</organism>
<dbReference type="PANTHER" id="PTHR43135:SF3">
    <property type="entry name" value="ALPHA-D-RIBOSE 1-METHYLPHOSPHONATE 5-TRIPHOSPHATE DIPHOSPHATASE"/>
    <property type="match status" value="1"/>
</dbReference>
<dbReference type="Pfam" id="PF01979">
    <property type="entry name" value="Amidohydro_1"/>
    <property type="match status" value="1"/>
</dbReference>
<dbReference type="EMBL" id="JBANDL010000002">
    <property type="protein sequence ID" value="MEI2455980.1"/>
    <property type="molecule type" value="Genomic_DNA"/>
</dbReference>
<reference evidence="3 4" key="1">
    <citation type="submission" date="2024-02" db="EMBL/GenBank/DDBJ databases">
        <title>Lysobacter Genome Sequencing and Mining.</title>
        <authorList>
            <person name="Bierman J."/>
            <person name="Walker M.C."/>
        </authorList>
    </citation>
    <scope>NUCLEOTIDE SEQUENCE [LARGE SCALE GENOMIC DNA]</scope>
    <source>
        <strain evidence="3 4">PB6250</strain>
    </source>
</reference>
<keyword evidence="4" id="KW-1185">Reference proteome</keyword>
<dbReference type="Proteomes" id="UP001387215">
    <property type="component" value="Unassembled WGS sequence"/>
</dbReference>
<dbReference type="RefSeq" id="WP_336132154.1">
    <property type="nucleotide sequence ID" value="NZ_JBANDL010000002.1"/>
</dbReference>
<evidence type="ECO:0000256" key="1">
    <source>
        <dbReference type="SAM" id="SignalP"/>
    </source>
</evidence>
<name>A0ABU8D4N5_9GAMM</name>
<dbReference type="Gene3D" id="3.20.20.140">
    <property type="entry name" value="Metal-dependent hydrolases"/>
    <property type="match status" value="1"/>
</dbReference>
<dbReference type="SUPFAM" id="SSF51338">
    <property type="entry name" value="Composite domain of metallo-dependent hydrolases"/>
    <property type="match status" value="1"/>
</dbReference>
<sequence length="434" mass="45631">MTRLAAAVVAVLSAAVPALAGAAPAAEPLALQCGRLFDARNGKVLEARTVVVREGKIAEVLPGRAEAPGARAIDLSGHTCSPGWTDLHVHLGSQSSPQSYSEGFRLDEVDFAFRAVGYAKKTLLAGFTSVRDLGGEVSPHLRDAINQGLVDGPRIWAAGKSIATTGGHADPTNGYNDALSHLIGPPGPTEGVINSIDDARQAVRQRYKEGSDVIKITATGGVLSYAKSGDAPQFTVEEVKAIVDTARDYGYRVAAHAHGTEGMKRAILGGVTSIEHGTYMTDEVMSLMKQKGTWYVPTVYAGRFVADKAKLDGYFPEVVRPKAARIGALIQDTAAKAYKNGVKIAFGTDMGVGPHGDNAREFLYMVEAGIPAAVALQAATIRAAEVLGVDDQGVIEAGKRADIVAVPGNPVEDINAVMKVDFVMKDGQVYKQAL</sequence>
<comment type="caution">
    <text evidence="3">The sequence shown here is derived from an EMBL/GenBank/DDBJ whole genome shotgun (WGS) entry which is preliminary data.</text>
</comment>
<feature type="signal peptide" evidence="1">
    <location>
        <begin position="1"/>
        <end position="20"/>
    </location>
</feature>
<dbReference type="InterPro" id="IPR051781">
    <property type="entry name" value="Metallo-dep_Hydrolase"/>
</dbReference>
<dbReference type="Gene3D" id="2.30.40.10">
    <property type="entry name" value="Urease, subunit C, domain 1"/>
    <property type="match status" value="1"/>
</dbReference>